<dbReference type="InterPro" id="IPR025202">
    <property type="entry name" value="PLD-like_dom"/>
</dbReference>
<dbReference type="PANTHER" id="PTHR12586">
    <property type="entry name" value="CDP-DIACYLGLYCEROL--SERINE O-PHOSPHATIDYLTRANSFERASE"/>
    <property type="match status" value="1"/>
</dbReference>
<dbReference type="Pfam" id="PF13091">
    <property type="entry name" value="PLDc_2"/>
    <property type="match status" value="2"/>
</dbReference>
<dbReference type="InterPro" id="IPR016270">
    <property type="entry name" value="PGS1"/>
</dbReference>
<gene>
    <name evidence="9" type="primary">pssA</name>
    <name evidence="9" type="ORF">A6E14_07920</name>
</gene>
<dbReference type="InterPro" id="IPR001736">
    <property type="entry name" value="PLipase_D/transphosphatidylase"/>
</dbReference>
<comment type="caution">
    <text evidence="9">The sequence shown here is derived from an EMBL/GenBank/DDBJ whole genome shotgun (WGS) entry which is preliminary data.</text>
</comment>
<dbReference type="PIRSF" id="PIRSF000850">
    <property type="entry name" value="Phospholipase_D_PSS"/>
    <property type="match status" value="1"/>
</dbReference>
<dbReference type="EMBL" id="MAJZ01000383">
    <property type="protein sequence ID" value="OCH77293.1"/>
    <property type="molecule type" value="Genomic_DNA"/>
</dbReference>
<evidence type="ECO:0000313" key="9">
    <source>
        <dbReference type="EMBL" id="OCH77293.1"/>
    </source>
</evidence>
<evidence type="ECO:0000256" key="3">
    <source>
        <dbReference type="ARBA" id="ARBA00022679"/>
    </source>
</evidence>
<keyword evidence="7" id="KW-1208">Phospholipid metabolism</keyword>
<evidence type="ECO:0000256" key="1">
    <source>
        <dbReference type="ARBA" id="ARBA00010682"/>
    </source>
</evidence>
<keyword evidence="10" id="KW-1185">Reference proteome</keyword>
<dbReference type="CDD" id="cd09134">
    <property type="entry name" value="PLDc_PSS_G_neg_1"/>
    <property type="match status" value="1"/>
</dbReference>
<name>A0A1B9R032_9VIBR</name>
<dbReference type="GO" id="GO:0003882">
    <property type="term" value="F:CDP-diacylglycerol-serine O-phosphatidyltransferase activity"/>
    <property type="evidence" value="ECO:0007669"/>
    <property type="project" value="TreeGrafter"/>
</dbReference>
<dbReference type="GO" id="GO:0005829">
    <property type="term" value="C:cytosol"/>
    <property type="evidence" value="ECO:0007669"/>
    <property type="project" value="TreeGrafter"/>
</dbReference>
<feature type="domain" description="PLD phosphodiesterase" evidence="8">
    <location>
        <begin position="126"/>
        <end position="152"/>
    </location>
</feature>
<comment type="similarity">
    <text evidence="1">Belongs to the CDP-alcohol phosphatidyltransferase class-II family.</text>
</comment>
<evidence type="ECO:0000256" key="5">
    <source>
        <dbReference type="ARBA" id="ARBA00023098"/>
    </source>
</evidence>
<protein>
    <submittedName>
        <fullName evidence="9">Phosphatidylserine synthase</fullName>
    </submittedName>
</protein>
<evidence type="ECO:0000313" key="10">
    <source>
        <dbReference type="Proteomes" id="UP000093173"/>
    </source>
</evidence>
<dbReference type="SUPFAM" id="SSF56024">
    <property type="entry name" value="Phospholipase D/nuclease"/>
    <property type="match status" value="2"/>
</dbReference>
<dbReference type="NCBIfam" id="NF006946">
    <property type="entry name" value="PRK09428.1"/>
    <property type="match status" value="1"/>
</dbReference>
<evidence type="ECO:0000256" key="4">
    <source>
        <dbReference type="ARBA" id="ARBA00022737"/>
    </source>
</evidence>
<dbReference type="SMART" id="SM00155">
    <property type="entry name" value="PLDc"/>
    <property type="match status" value="2"/>
</dbReference>
<keyword evidence="5" id="KW-0443">Lipid metabolism</keyword>
<dbReference type="GO" id="GO:0032049">
    <property type="term" value="P:cardiolipin biosynthetic process"/>
    <property type="evidence" value="ECO:0007669"/>
    <property type="project" value="InterPro"/>
</dbReference>
<dbReference type="Proteomes" id="UP000093173">
    <property type="component" value="Unassembled WGS sequence"/>
</dbReference>
<dbReference type="FunFam" id="3.30.870.10:FF:000006">
    <property type="entry name" value="CDP-diacylglycerol--serine O-phosphatidyltransferase"/>
    <property type="match status" value="1"/>
</dbReference>
<dbReference type="PANTHER" id="PTHR12586:SF1">
    <property type="entry name" value="CDP-DIACYLGLYCEROL--GLYCEROL-3-PHOSPHATE 3-PHOSPHATIDYLTRANSFERASE, MITOCHONDRIAL"/>
    <property type="match status" value="1"/>
</dbReference>
<evidence type="ECO:0000256" key="2">
    <source>
        <dbReference type="ARBA" id="ARBA00022516"/>
    </source>
</evidence>
<dbReference type="RefSeq" id="WP_065576633.1">
    <property type="nucleotide sequence ID" value="NZ_JBNGCH010000383.1"/>
</dbReference>
<evidence type="ECO:0000256" key="6">
    <source>
        <dbReference type="ARBA" id="ARBA00023209"/>
    </source>
</evidence>
<dbReference type="GO" id="GO:0008444">
    <property type="term" value="F:CDP-diacylglycerol-glycerol-3-phosphate 3-phosphatidyltransferase activity"/>
    <property type="evidence" value="ECO:0007669"/>
    <property type="project" value="InterPro"/>
</dbReference>
<keyword evidence="4" id="KW-0677">Repeat</keyword>
<dbReference type="CDD" id="cd09136">
    <property type="entry name" value="PLDc_PSS_G_neg_2"/>
    <property type="match status" value="1"/>
</dbReference>
<dbReference type="AlphaFoldDB" id="A0A1B9R032"/>
<dbReference type="Gene3D" id="3.30.870.10">
    <property type="entry name" value="Endonuclease Chain A"/>
    <property type="match status" value="2"/>
</dbReference>
<evidence type="ECO:0000256" key="7">
    <source>
        <dbReference type="ARBA" id="ARBA00023264"/>
    </source>
</evidence>
<sequence length="446" mass="51609">MMVNRNPFNRLPTLALEPENFSVLYSAQAFRTRVVKAIQEASKRIYLVALYLEDDEAGREILTELYKAKQKNPDLEINVCVDWHRAQRGLIGAAPSETNAAMYQSFADQYEHKIPVYGVPVRGREVFGVLHLKGFIIDDEVIYSGASLNNIYLHYQDRYRFDRYHVLKQPALADSMVRFIRESLIDHPAVNNLACEDKPTTKEIKTDIRQFRALLAQSSYEFESEPVSNEQIAITPLVGVGKRRNKLNNSINQLIAQAKDELFICTPYFNFPPSVAKEVKKAIKRGVKVTIVVGDKTANDFYISPEETFKTIGGLPYLYEMNLRRFAKANEAHIASRQLSIHLWKHDNNSFHLKGIWVDKRYMLLTGNNLNPRAWKLDLENALLIQDNYNHLTEGFELEVENILKHTEMICAYRQLEKIEHYPEPVQKLIRKIMRVKADRVLKQIL</sequence>
<dbReference type="PROSITE" id="PS50035">
    <property type="entry name" value="PLD"/>
    <property type="match status" value="1"/>
</dbReference>
<proteinExistence type="inferred from homology"/>
<accession>A0A1B9R032</accession>
<organism evidence="9 10">
    <name type="scientific">Vibrio genomosp. F10</name>
    <dbReference type="NCBI Taxonomy" id="723171"/>
    <lineage>
        <taxon>Bacteria</taxon>
        <taxon>Pseudomonadati</taxon>
        <taxon>Pseudomonadota</taxon>
        <taxon>Gammaproteobacteria</taxon>
        <taxon>Vibrionales</taxon>
        <taxon>Vibrionaceae</taxon>
        <taxon>Vibrio</taxon>
    </lineage>
</organism>
<evidence type="ECO:0000259" key="8">
    <source>
        <dbReference type="PROSITE" id="PS50035"/>
    </source>
</evidence>
<reference evidence="10" key="1">
    <citation type="submission" date="2016-06" db="EMBL/GenBank/DDBJ databases">
        <authorList>
            <person name="Hehemann J.-H."/>
            <person name="Arevalo P."/>
            <person name="Datta M.S."/>
            <person name="Polz M.F."/>
        </authorList>
    </citation>
    <scope>NUCLEOTIDE SEQUENCE [LARGE SCALE GENOMIC DNA]</scope>
    <source>
        <strain evidence="10">9CSC122</strain>
    </source>
</reference>
<keyword evidence="6" id="KW-0594">Phospholipid biosynthesis</keyword>
<keyword evidence="2" id="KW-0444">Lipid biosynthesis</keyword>
<keyword evidence="3" id="KW-0808">Transferase</keyword>